<dbReference type="EMBL" id="CQQC01000084">
    <property type="protein sequence ID" value="CNU29517.1"/>
    <property type="molecule type" value="Genomic_DNA"/>
</dbReference>
<dbReference type="AlphaFoldDB" id="A0A655CUI8"/>
<feature type="region of interest" description="Disordered" evidence="1">
    <location>
        <begin position="1"/>
        <end position="22"/>
    </location>
</feature>
<dbReference type="Proteomes" id="UP000048948">
    <property type="component" value="Unassembled WGS sequence"/>
</dbReference>
<name>A0A655CUI8_MYCTX</name>
<reference evidence="5 6" key="1">
    <citation type="submission" date="2015-03" db="EMBL/GenBank/DDBJ databases">
        <authorList>
            <consortium name="Pathogen Informatics"/>
        </authorList>
    </citation>
    <scope>NUCLEOTIDE SEQUENCE [LARGE SCALE GENOMIC DNA]</scope>
    <source>
        <strain evidence="3 7">Bir 172</strain>
        <strain evidence="2 6">C09601061</strain>
        <strain evidence="4 5">D00501624</strain>
    </source>
</reference>
<evidence type="ECO:0000313" key="5">
    <source>
        <dbReference type="Proteomes" id="UP000039217"/>
    </source>
</evidence>
<evidence type="ECO:0000256" key="1">
    <source>
        <dbReference type="SAM" id="MobiDB-lite"/>
    </source>
</evidence>
<evidence type="ECO:0000313" key="4">
    <source>
        <dbReference type="EMBL" id="CNU29517.1"/>
    </source>
</evidence>
<evidence type="ECO:0000313" key="2">
    <source>
        <dbReference type="EMBL" id="CFS08807.1"/>
    </source>
</evidence>
<dbReference type="EMBL" id="CNGE01000656">
    <property type="protein sequence ID" value="CKT15309.1"/>
    <property type="molecule type" value="Genomic_DNA"/>
</dbReference>
<proteinExistence type="predicted"/>
<evidence type="ECO:0000313" key="7">
    <source>
        <dbReference type="Proteomes" id="UP000048948"/>
    </source>
</evidence>
<sequence length="66" mass="7526">MHQTGSMGGSQPAKHWAQHRHNGMWRHGTTFYQQLAQGTALDELHHQKRVPAVFALVVDRDQRAVI</sequence>
<organism evidence="3 7">
    <name type="scientific">Mycobacterium tuberculosis</name>
    <dbReference type="NCBI Taxonomy" id="1773"/>
    <lineage>
        <taxon>Bacteria</taxon>
        <taxon>Bacillati</taxon>
        <taxon>Actinomycetota</taxon>
        <taxon>Actinomycetes</taxon>
        <taxon>Mycobacteriales</taxon>
        <taxon>Mycobacteriaceae</taxon>
        <taxon>Mycobacterium</taxon>
        <taxon>Mycobacterium tuberculosis complex</taxon>
    </lineage>
</organism>
<dbReference type="Proteomes" id="UP000039217">
    <property type="component" value="Unassembled WGS sequence"/>
</dbReference>
<dbReference type="EMBL" id="CGCX01002218">
    <property type="protein sequence ID" value="CFS08807.1"/>
    <property type="molecule type" value="Genomic_DNA"/>
</dbReference>
<dbReference type="AntiFam" id="ANF00226">
    <property type="entry name" value="Shadow ORF (opposite pknB)"/>
</dbReference>
<evidence type="ECO:0000313" key="3">
    <source>
        <dbReference type="EMBL" id="CKT15309.1"/>
    </source>
</evidence>
<protein>
    <submittedName>
        <fullName evidence="3">Uncharacterized protein</fullName>
    </submittedName>
</protein>
<gene>
    <name evidence="2" type="ORF">ERS007657_03952</name>
    <name evidence="4" type="ORF">ERS007661_00429</name>
    <name evidence="3" type="ORF">ERS027646_03068</name>
</gene>
<evidence type="ECO:0000313" key="6">
    <source>
        <dbReference type="Proteomes" id="UP000046680"/>
    </source>
</evidence>
<accession>A0A655CUI8</accession>
<dbReference type="Proteomes" id="UP000046680">
    <property type="component" value="Unassembled WGS sequence"/>
</dbReference>